<dbReference type="Pfam" id="PF02585">
    <property type="entry name" value="PIG-L"/>
    <property type="match status" value="1"/>
</dbReference>
<keyword evidence="1" id="KW-0862">Zinc</keyword>
<dbReference type="KEGG" id="gry:D7I44_01510"/>
<gene>
    <name evidence="2" type="ORF">D7I44_01510</name>
</gene>
<dbReference type="AlphaFoldDB" id="A0A387BMX3"/>
<protein>
    <recommendedName>
        <fullName evidence="4">GlcNAc-PI de-N-acetylase</fullName>
    </recommendedName>
</protein>
<evidence type="ECO:0008006" key="4">
    <source>
        <dbReference type="Google" id="ProtNLM"/>
    </source>
</evidence>
<keyword evidence="3" id="KW-1185">Reference proteome</keyword>
<dbReference type="SUPFAM" id="SSF102588">
    <property type="entry name" value="LmbE-like"/>
    <property type="match status" value="1"/>
</dbReference>
<dbReference type="InterPro" id="IPR003737">
    <property type="entry name" value="GlcNAc_PI_deacetylase-related"/>
</dbReference>
<dbReference type="Proteomes" id="UP000275069">
    <property type="component" value="Chromosome"/>
</dbReference>
<dbReference type="EMBL" id="CP032624">
    <property type="protein sequence ID" value="AYG02337.1"/>
    <property type="molecule type" value="Genomic_DNA"/>
</dbReference>
<dbReference type="PANTHER" id="PTHR12993:SF11">
    <property type="entry name" value="N-ACETYLGLUCOSAMINYL-PHOSPHATIDYLINOSITOL DE-N-ACETYLASE"/>
    <property type="match status" value="1"/>
</dbReference>
<reference evidence="2 3" key="1">
    <citation type="submission" date="2018-09" db="EMBL/GenBank/DDBJ databases">
        <title>Genome sequencing of strain 2DFW10M-5.</title>
        <authorList>
            <person name="Heo J."/>
            <person name="Kim S.-J."/>
            <person name="Kwon S.-W."/>
        </authorList>
    </citation>
    <scope>NUCLEOTIDE SEQUENCE [LARGE SCALE GENOMIC DNA]</scope>
    <source>
        <strain evidence="2 3">2DFW10M-5</strain>
    </source>
</reference>
<name>A0A387BMX3_9MICO</name>
<evidence type="ECO:0000313" key="3">
    <source>
        <dbReference type="Proteomes" id="UP000275069"/>
    </source>
</evidence>
<dbReference type="GO" id="GO:0016137">
    <property type="term" value="P:glycoside metabolic process"/>
    <property type="evidence" value="ECO:0007669"/>
    <property type="project" value="UniProtKB-ARBA"/>
</dbReference>
<evidence type="ECO:0000256" key="1">
    <source>
        <dbReference type="ARBA" id="ARBA00022833"/>
    </source>
</evidence>
<dbReference type="InterPro" id="IPR024078">
    <property type="entry name" value="LmbE-like_dom_sf"/>
</dbReference>
<dbReference type="PANTHER" id="PTHR12993">
    <property type="entry name" value="N-ACETYLGLUCOSAMINYL-PHOSPHATIDYLINOSITOL DE-N-ACETYLASE-RELATED"/>
    <property type="match status" value="1"/>
</dbReference>
<evidence type="ECO:0000313" key="2">
    <source>
        <dbReference type="EMBL" id="AYG02337.1"/>
    </source>
</evidence>
<sequence>MKTSGRTVAPVPVALVIHAHPDDEVFATAAWMRELATTGWTVRNVIATGGEAAELAKTRGDVEAARRQRLAKFERALDLLGSDSWEWLDRKSSWLDSAAHPERAVAAADSQLVTSHVRRALAQHKPGVILTVGADGLTGHPDHIAIHHAVRDAVRADGIPSDGAWGARLHANDIAAAKKHVTKELGKKAALGTGRTAGASHTLIDIDAAPVAKLRRQLLDVYSPGLGTKPLTKVAKTNPGDSGFLRAHFDASRWVVERYEAIS</sequence>
<proteinExistence type="predicted"/>
<dbReference type="OrthoDB" id="158614at2"/>
<organism evidence="2 3">
    <name type="scientific">Gryllotalpicola protaetiae</name>
    <dbReference type="NCBI Taxonomy" id="2419771"/>
    <lineage>
        <taxon>Bacteria</taxon>
        <taxon>Bacillati</taxon>
        <taxon>Actinomycetota</taxon>
        <taxon>Actinomycetes</taxon>
        <taxon>Micrococcales</taxon>
        <taxon>Microbacteriaceae</taxon>
        <taxon>Gryllotalpicola</taxon>
    </lineage>
</organism>
<dbReference type="Gene3D" id="3.40.50.10320">
    <property type="entry name" value="LmbE-like"/>
    <property type="match status" value="1"/>
</dbReference>
<accession>A0A387BMX3</accession>
<dbReference type="GO" id="GO:0016811">
    <property type="term" value="F:hydrolase activity, acting on carbon-nitrogen (but not peptide) bonds, in linear amides"/>
    <property type="evidence" value="ECO:0007669"/>
    <property type="project" value="TreeGrafter"/>
</dbReference>